<feature type="region of interest" description="Disordered" evidence="2">
    <location>
        <begin position="26"/>
        <end position="46"/>
    </location>
</feature>
<feature type="compositionally biased region" description="Polar residues" evidence="2">
    <location>
        <begin position="26"/>
        <end position="41"/>
    </location>
</feature>
<dbReference type="SUPFAM" id="SSF48065">
    <property type="entry name" value="DBL homology domain (DH-domain)"/>
    <property type="match status" value="1"/>
</dbReference>
<dbReference type="SMART" id="SM00325">
    <property type="entry name" value="RhoGEF"/>
    <property type="match status" value="1"/>
</dbReference>
<dbReference type="InterPro" id="IPR039919">
    <property type="entry name" value="ARHGEF10/ARHGEF17"/>
</dbReference>
<dbReference type="Proteomes" id="UP001195483">
    <property type="component" value="Unassembled WGS sequence"/>
</dbReference>
<evidence type="ECO:0000256" key="1">
    <source>
        <dbReference type="ARBA" id="ARBA00022658"/>
    </source>
</evidence>
<evidence type="ECO:0000256" key="2">
    <source>
        <dbReference type="SAM" id="MobiDB-lite"/>
    </source>
</evidence>
<gene>
    <name evidence="4" type="ORF">CHS0354_026056</name>
</gene>
<dbReference type="Pfam" id="PF00621">
    <property type="entry name" value="RhoGEF"/>
    <property type="match status" value="1"/>
</dbReference>
<reference evidence="4" key="3">
    <citation type="submission" date="2023-05" db="EMBL/GenBank/DDBJ databases">
        <authorList>
            <person name="Smith C.H."/>
        </authorList>
    </citation>
    <scope>NUCLEOTIDE SEQUENCE</scope>
    <source>
        <strain evidence="4">CHS0354</strain>
        <tissue evidence="4">Mantle</tissue>
    </source>
</reference>
<keyword evidence="5" id="KW-1185">Reference proteome</keyword>
<dbReference type="InterPro" id="IPR035899">
    <property type="entry name" value="DBL_dom_sf"/>
</dbReference>
<protein>
    <recommendedName>
        <fullName evidence="3">DH domain-containing protein</fullName>
    </recommendedName>
</protein>
<accession>A0AAE0SFN1</accession>
<dbReference type="PANTHER" id="PTHR12877:SF7">
    <property type="entry name" value="RHO GUANINE NUCLEOTIDE EXCHANGE FACTOR 10-LIKE PROTEIN"/>
    <property type="match status" value="1"/>
</dbReference>
<feature type="domain" description="DH" evidence="3">
    <location>
        <begin position="312"/>
        <end position="464"/>
    </location>
</feature>
<name>A0AAE0SFN1_9BIVA</name>
<comment type="caution">
    <text evidence="4">The sequence shown here is derived from an EMBL/GenBank/DDBJ whole genome shotgun (WGS) entry which is preliminary data.</text>
</comment>
<feature type="region of interest" description="Disordered" evidence="2">
    <location>
        <begin position="229"/>
        <end position="272"/>
    </location>
</feature>
<keyword evidence="1" id="KW-0344">Guanine-nucleotide releasing factor</keyword>
<evidence type="ECO:0000313" key="4">
    <source>
        <dbReference type="EMBL" id="KAK3591042.1"/>
    </source>
</evidence>
<evidence type="ECO:0000313" key="5">
    <source>
        <dbReference type="Proteomes" id="UP001195483"/>
    </source>
</evidence>
<dbReference type="GO" id="GO:0005085">
    <property type="term" value="F:guanyl-nucleotide exchange factor activity"/>
    <property type="evidence" value="ECO:0007669"/>
    <property type="project" value="UniProtKB-KW"/>
</dbReference>
<dbReference type="GO" id="GO:0051496">
    <property type="term" value="P:positive regulation of stress fiber assembly"/>
    <property type="evidence" value="ECO:0007669"/>
    <property type="project" value="TreeGrafter"/>
</dbReference>
<evidence type="ECO:0000259" key="3">
    <source>
        <dbReference type="PROSITE" id="PS50010"/>
    </source>
</evidence>
<organism evidence="4 5">
    <name type="scientific">Potamilus streckersoni</name>
    <dbReference type="NCBI Taxonomy" id="2493646"/>
    <lineage>
        <taxon>Eukaryota</taxon>
        <taxon>Metazoa</taxon>
        <taxon>Spiralia</taxon>
        <taxon>Lophotrochozoa</taxon>
        <taxon>Mollusca</taxon>
        <taxon>Bivalvia</taxon>
        <taxon>Autobranchia</taxon>
        <taxon>Heteroconchia</taxon>
        <taxon>Palaeoheterodonta</taxon>
        <taxon>Unionida</taxon>
        <taxon>Unionoidea</taxon>
        <taxon>Unionidae</taxon>
        <taxon>Ambleminae</taxon>
        <taxon>Lampsilini</taxon>
        <taxon>Potamilus</taxon>
    </lineage>
</organism>
<dbReference type="EMBL" id="JAEAOA010001555">
    <property type="protein sequence ID" value="KAK3591042.1"/>
    <property type="molecule type" value="Genomic_DNA"/>
</dbReference>
<dbReference type="PANTHER" id="PTHR12877">
    <property type="entry name" value="RHO GUANINE NUCLEOTIDE EXCHANGE FACTOR"/>
    <property type="match status" value="1"/>
</dbReference>
<feature type="compositionally biased region" description="Low complexity" evidence="2">
    <location>
        <begin position="229"/>
        <end position="248"/>
    </location>
</feature>
<feature type="region of interest" description="Disordered" evidence="2">
    <location>
        <begin position="154"/>
        <end position="187"/>
    </location>
</feature>
<dbReference type="AlphaFoldDB" id="A0AAE0SFN1"/>
<proteinExistence type="predicted"/>
<reference evidence="4" key="2">
    <citation type="journal article" date="2021" name="Genome Biol. Evol.">
        <title>Developing a high-quality reference genome for a parasitic bivalve with doubly uniparental inheritance (Bivalvia: Unionida).</title>
        <authorList>
            <person name="Smith C.H."/>
        </authorList>
    </citation>
    <scope>NUCLEOTIDE SEQUENCE</scope>
    <source>
        <strain evidence="4">CHS0354</strain>
        <tissue evidence="4">Mantle</tissue>
    </source>
</reference>
<dbReference type="PROSITE" id="PS50010">
    <property type="entry name" value="DH_2"/>
    <property type="match status" value="1"/>
</dbReference>
<dbReference type="Gene3D" id="1.20.900.10">
    <property type="entry name" value="Dbl homology (DH) domain"/>
    <property type="match status" value="1"/>
</dbReference>
<dbReference type="GO" id="GO:0030036">
    <property type="term" value="P:actin cytoskeleton organization"/>
    <property type="evidence" value="ECO:0007669"/>
    <property type="project" value="TreeGrafter"/>
</dbReference>
<sequence>MEDDIYDDAFSMLAADRSKHATCPKNSSLCSQDALSPSHVSSDQEKDFARENNFEIVDRDSFVYSPDEIGRSVSGQNAFQKSDKFLKYSPTPFTVAAAESNFQGIYSNFPPPLLTVKSGRMNKTTLSTGNSEWPDDEDMYKDAYPELTVVTASQPGSSSLKRTGSAVSEEFKIKSKHKSRTLERGRKPFLEEHPFHKAEHGAVFDVAPDKNELFDTVLPFLSSDDDSFVSFSSDGNDESGSSSDDNSPPNKPLPPPPSRNKGKGKVSKSIPWMSGSMHEENSVVLPVSVNQTKHPPPMLPPVPKNLNSSQEKMRHIVQSLIETEHSYVTSLEKLSFNYQNVIVGHGICRQDFVKRAFQKVTEIYNYHKMCQIELSDRMKNWHTRESIGNFFIAFSKKVIVDAYSAYVNCYSVTMEVLKVVMRTKPSIRDDLKGLDKMPLEGLMLKPVQRFPQYIMIVKAGITYI</sequence>
<dbReference type="InterPro" id="IPR000219">
    <property type="entry name" value="DH_dom"/>
</dbReference>
<reference evidence="4" key="1">
    <citation type="journal article" date="2021" name="Genome Biol. Evol.">
        <title>A High-Quality Reference Genome for a Parasitic Bivalve with Doubly Uniparental Inheritance (Bivalvia: Unionida).</title>
        <authorList>
            <person name="Smith C.H."/>
        </authorList>
    </citation>
    <scope>NUCLEOTIDE SEQUENCE</scope>
    <source>
        <strain evidence="4">CHS0354</strain>
    </source>
</reference>
<feature type="compositionally biased region" description="Pro residues" evidence="2">
    <location>
        <begin position="249"/>
        <end position="258"/>
    </location>
</feature>
<feature type="compositionally biased region" description="Polar residues" evidence="2">
    <location>
        <begin position="154"/>
        <end position="166"/>
    </location>
</feature>